<dbReference type="InParanoid" id="A0A7J8CQT0"/>
<dbReference type="InterPro" id="IPR013106">
    <property type="entry name" value="Ig_V-set"/>
</dbReference>
<feature type="domain" description="Immunoglobulin V-set" evidence="7">
    <location>
        <begin position="24"/>
        <end position="122"/>
    </location>
</feature>
<dbReference type="AlphaFoldDB" id="A0A7J8CQT0"/>
<dbReference type="FunCoup" id="A0A7J8CQT0">
    <property type="interactions" value="187"/>
</dbReference>
<evidence type="ECO:0000313" key="9">
    <source>
        <dbReference type="Proteomes" id="UP000550707"/>
    </source>
</evidence>
<feature type="signal peptide" evidence="6">
    <location>
        <begin position="1"/>
        <end position="16"/>
    </location>
</feature>
<dbReference type="Gene3D" id="2.60.40.10">
    <property type="entry name" value="Immunoglobulins"/>
    <property type="match status" value="1"/>
</dbReference>
<evidence type="ECO:0000256" key="1">
    <source>
        <dbReference type="ARBA" id="ARBA00004370"/>
    </source>
</evidence>
<keyword evidence="3 5" id="KW-0472">Membrane</keyword>
<evidence type="ECO:0000256" key="3">
    <source>
        <dbReference type="ARBA" id="ARBA00023136"/>
    </source>
</evidence>
<dbReference type="GO" id="GO:0005886">
    <property type="term" value="C:plasma membrane"/>
    <property type="evidence" value="ECO:0007669"/>
    <property type="project" value="TreeGrafter"/>
</dbReference>
<feature type="region of interest" description="Disordered" evidence="4">
    <location>
        <begin position="166"/>
        <end position="206"/>
    </location>
</feature>
<gene>
    <name evidence="8" type="ORF">HJG59_005086</name>
</gene>
<evidence type="ECO:0000259" key="7">
    <source>
        <dbReference type="Pfam" id="PF07686"/>
    </source>
</evidence>
<accession>A0A7J8CQT0</accession>
<organism evidence="8 9">
    <name type="scientific">Molossus molossus</name>
    <name type="common">Pallas' mastiff bat</name>
    <name type="synonym">Vespertilio molossus</name>
    <dbReference type="NCBI Taxonomy" id="27622"/>
    <lineage>
        <taxon>Eukaryota</taxon>
        <taxon>Metazoa</taxon>
        <taxon>Chordata</taxon>
        <taxon>Craniata</taxon>
        <taxon>Vertebrata</taxon>
        <taxon>Euteleostomi</taxon>
        <taxon>Mammalia</taxon>
        <taxon>Eutheria</taxon>
        <taxon>Laurasiatheria</taxon>
        <taxon>Chiroptera</taxon>
        <taxon>Yangochiroptera</taxon>
        <taxon>Molossidae</taxon>
        <taxon>Molossus</taxon>
    </lineage>
</organism>
<keyword evidence="6" id="KW-0732">Signal</keyword>
<dbReference type="EMBL" id="JACASF010000020">
    <property type="protein sequence ID" value="KAF6413195.1"/>
    <property type="molecule type" value="Genomic_DNA"/>
</dbReference>
<dbReference type="SUPFAM" id="SSF48726">
    <property type="entry name" value="Immunoglobulin"/>
    <property type="match status" value="1"/>
</dbReference>
<keyword evidence="2 5" id="KW-0812">Transmembrane</keyword>
<feature type="region of interest" description="Disordered" evidence="4">
    <location>
        <begin position="301"/>
        <end position="363"/>
    </location>
</feature>
<dbReference type="Proteomes" id="UP000550707">
    <property type="component" value="Unassembled WGS sequence"/>
</dbReference>
<dbReference type="GO" id="GO:0004888">
    <property type="term" value="F:transmembrane signaling receptor activity"/>
    <property type="evidence" value="ECO:0007669"/>
    <property type="project" value="TreeGrafter"/>
</dbReference>
<dbReference type="InterPro" id="IPR036179">
    <property type="entry name" value="Ig-like_dom_sf"/>
</dbReference>
<dbReference type="CDD" id="cd05716">
    <property type="entry name" value="IgV_pIgR_like"/>
    <property type="match status" value="1"/>
</dbReference>
<dbReference type="PANTHER" id="PTHR11860">
    <property type="entry name" value="POLYMERIC-IMMUNOGLOBULIN RECEPTOR"/>
    <property type="match status" value="1"/>
</dbReference>
<evidence type="ECO:0000313" key="8">
    <source>
        <dbReference type="EMBL" id="KAF6413195.1"/>
    </source>
</evidence>
<evidence type="ECO:0000256" key="6">
    <source>
        <dbReference type="SAM" id="SignalP"/>
    </source>
</evidence>
<comment type="caution">
    <text evidence="8">The sequence shown here is derived from an EMBL/GenBank/DDBJ whole genome shotgun (WGS) entry which is preliminary data.</text>
</comment>
<evidence type="ECO:0000256" key="2">
    <source>
        <dbReference type="ARBA" id="ARBA00022692"/>
    </source>
</evidence>
<evidence type="ECO:0000256" key="5">
    <source>
        <dbReference type="SAM" id="Phobius"/>
    </source>
</evidence>
<keyword evidence="8" id="KW-0675">Receptor</keyword>
<feature type="compositionally biased region" description="Low complexity" evidence="4">
    <location>
        <begin position="301"/>
        <end position="321"/>
    </location>
</feature>
<protein>
    <submittedName>
        <fullName evidence="8">Fc of IgM receptor</fullName>
    </submittedName>
</protein>
<name>A0A7J8CQT0_MOLMO</name>
<dbReference type="InterPro" id="IPR050671">
    <property type="entry name" value="CD300_family_receptors"/>
</dbReference>
<dbReference type="Pfam" id="PF07686">
    <property type="entry name" value="V-set"/>
    <property type="match status" value="1"/>
</dbReference>
<comment type="subcellular location">
    <subcellularLocation>
        <location evidence="1">Membrane</location>
    </subcellularLocation>
</comment>
<feature type="compositionally biased region" description="Low complexity" evidence="4">
    <location>
        <begin position="170"/>
        <end position="206"/>
    </location>
</feature>
<keyword evidence="9" id="KW-1185">Reference proteome</keyword>
<reference evidence="8 9" key="1">
    <citation type="journal article" date="2020" name="Nature">
        <title>Six reference-quality genomes reveal evolution of bat adaptations.</title>
        <authorList>
            <person name="Jebb D."/>
            <person name="Huang Z."/>
            <person name="Pippel M."/>
            <person name="Hughes G.M."/>
            <person name="Lavrichenko K."/>
            <person name="Devanna P."/>
            <person name="Winkler S."/>
            <person name="Jermiin L.S."/>
            <person name="Skirmuntt E.C."/>
            <person name="Katzourakis A."/>
            <person name="Burkitt-Gray L."/>
            <person name="Ray D.A."/>
            <person name="Sullivan K.A.M."/>
            <person name="Roscito J.G."/>
            <person name="Kirilenko B.M."/>
            <person name="Davalos L.M."/>
            <person name="Corthals A.P."/>
            <person name="Power M.L."/>
            <person name="Jones G."/>
            <person name="Ransome R.D."/>
            <person name="Dechmann D.K.N."/>
            <person name="Locatelli A.G."/>
            <person name="Puechmaille S.J."/>
            <person name="Fedrigo O."/>
            <person name="Jarvis E.D."/>
            <person name="Hiller M."/>
            <person name="Vernes S.C."/>
            <person name="Myers E.W."/>
            <person name="Teeling E.C."/>
        </authorList>
    </citation>
    <scope>NUCLEOTIDE SEQUENCE [LARGE SCALE GENOMIC DNA]</scope>
    <source>
        <strain evidence="8">MMolMol1</strain>
        <tissue evidence="8">Muscle</tissue>
    </source>
</reference>
<dbReference type="InterPro" id="IPR013783">
    <property type="entry name" value="Ig-like_fold"/>
</dbReference>
<feature type="compositionally biased region" description="Low complexity" evidence="4">
    <location>
        <begin position="336"/>
        <end position="350"/>
    </location>
</feature>
<sequence>MDLWLWLIYFLPASGALRILPEVKLEGMLGGSITIECPLPEIPVRIYLCREMPESQACMTVVSSKTFVKKEYKDRVTMKLYPDHNLFLVEVTDLTKSDSGVYACGTGVNTDRGKTQKVILNVYSVEYDPFWDEPMPKGPPWFQKLPQMRLPPWFRSPEHTRSLEFTSKVTTPAPRTEAPTTHQSSPTTTITRRPRVSRSSSVAAAKPTTLLLSTTGSTTSAPERLRPQTASYNHHTRHYRQRAFNHGPASRMEDQGFHILIPTMLGLLLLTLLGLLVKRAILRKKSLSRRVRRLAVRMSALEASQRSLSQRPRVSPRPRSQNNVYSACPRRDRGAHAAGAGEAPVQGAGPSAPPAPPQVSEAPWPHVPSLKTSCEYMSFYHQPAAKMEDSDSDDYVNISCLPHPSSCPPGPKPWCQ</sequence>
<keyword evidence="5" id="KW-1133">Transmembrane helix</keyword>
<feature type="chain" id="PRO_5029765993" evidence="6">
    <location>
        <begin position="17"/>
        <end position="416"/>
    </location>
</feature>
<proteinExistence type="predicted"/>
<evidence type="ECO:0000256" key="4">
    <source>
        <dbReference type="SAM" id="MobiDB-lite"/>
    </source>
</evidence>
<feature type="transmembrane region" description="Helical" evidence="5">
    <location>
        <begin position="257"/>
        <end position="277"/>
    </location>
</feature>
<dbReference type="PANTHER" id="PTHR11860:SF59">
    <property type="entry name" value="FAS APOPTOTIC INHIBITORY MOLECULE 3"/>
    <property type="match status" value="1"/>
</dbReference>